<protein>
    <submittedName>
        <fullName evidence="2">Unannotated protein</fullName>
    </submittedName>
</protein>
<accession>A0A6J6X6H6</accession>
<reference evidence="2" key="1">
    <citation type="submission" date="2020-05" db="EMBL/GenBank/DDBJ databases">
        <authorList>
            <person name="Chiriac C."/>
            <person name="Salcher M."/>
            <person name="Ghai R."/>
            <person name="Kavagutti S V."/>
        </authorList>
    </citation>
    <scope>NUCLEOTIDE SEQUENCE</scope>
</reference>
<sequence length="79" mass="8727">MRTVDAVERGPGVTGHRVDVLDRLSNRAAGEEAVVCIERERDRQRNAGCGSGPSQAYGLFDATERHRLGEVHPRSGERR</sequence>
<organism evidence="2">
    <name type="scientific">freshwater metagenome</name>
    <dbReference type="NCBI Taxonomy" id="449393"/>
    <lineage>
        <taxon>unclassified sequences</taxon>
        <taxon>metagenomes</taxon>
        <taxon>ecological metagenomes</taxon>
    </lineage>
</organism>
<evidence type="ECO:0000256" key="1">
    <source>
        <dbReference type="SAM" id="MobiDB-lite"/>
    </source>
</evidence>
<feature type="region of interest" description="Disordered" evidence="1">
    <location>
        <begin position="43"/>
        <end position="79"/>
    </location>
</feature>
<name>A0A6J6X6H6_9ZZZZ</name>
<feature type="compositionally biased region" description="Basic and acidic residues" evidence="1">
    <location>
        <begin position="62"/>
        <end position="79"/>
    </location>
</feature>
<dbReference type="AlphaFoldDB" id="A0A6J6X6H6"/>
<gene>
    <name evidence="2" type="ORF">UFOPK2925_01345</name>
</gene>
<dbReference type="EMBL" id="CAEZZU010000235">
    <property type="protein sequence ID" value="CAB4789637.1"/>
    <property type="molecule type" value="Genomic_DNA"/>
</dbReference>
<evidence type="ECO:0000313" key="2">
    <source>
        <dbReference type="EMBL" id="CAB4789637.1"/>
    </source>
</evidence>
<proteinExistence type="predicted"/>